<dbReference type="InterPro" id="IPR045057">
    <property type="entry name" value="Gcn5-rel_NAT"/>
</dbReference>
<organism evidence="3 4">
    <name type="scientific">Lactococcus lactis subsp. lactis</name>
    <name type="common">Streptococcus lactis</name>
    <dbReference type="NCBI Taxonomy" id="1360"/>
    <lineage>
        <taxon>Bacteria</taxon>
        <taxon>Bacillati</taxon>
        <taxon>Bacillota</taxon>
        <taxon>Bacilli</taxon>
        <taxon>Lactobacillales</taxon>
        <taxon>Streptococcaceae</taxon>
        <taxon>Lactococcus</taxon>
    </lineage>
</organism>
<dbReference type="PANTHER" id="PTHR31435">
    <property type="entry name" value="PROTEIN NATD1"/>
    <property type="match status" value="1"/>
</dbReference>
<dbReference type="InterPro" id="IPR016181">
    <property type="entry name" value="Acyl_CoA_acyltransferase"/>
</dbReference>
<feature type="domain" description="N-acetyltransferase" evidence="2">
    <location>
        <begin position="17"/>
        <end position="105"/>
    </location>
</feature>
<gene>
    <name evidence="3" type="ORF">JCM5805K_0787</name>
</gene>
<dbReference type="CDD" id="cd04301">
    <property type="entry name" value="NAT_SF"/>
    <property type="match status" value="1"/>
</dbReference>
<dbReference type="PROSITE" id="PS51186">
    <property type="entry name" value="GNAT"/>
    <property type="match status" value="1"/>
</dbReference>
<evidence type="ECO:0000259" key="2">
    <source>
        <dbReference type="PROSITE" id="PS51729"/>
    </source>
</evidence>
<comment type="caution">
    <text evidence="3">The sequence shown here is derived from an EMBL/GenBank/DDBJ whole genome shotgun (WGS) entry which is preliminary data.</text>
</comment>
<proteinExistence type="predicted"/>
<keyword evidence="3" id="KW-0808">Transferase</keyword>
<dbReference type="AlphaFoldDB" id="A0A0B8R076"/>
<dbReference type="Pfam" id="PF14542">
    <property type="entry name" value="Acetyltransf_CG"/>
    <property type="match status" value="1"/>
</dbReference>
<reference evidence="3 4" key="1">
    <citation type="submission" date="2015-01" db="EMBL/GenBank/DDBJ databases">
        <title>Lactococcus lactis subsp.lactis JCM 5805 whole genome shotgun sequence.</title>
        <authorList>
            <person name="Fujii T."/>
            <person name="Tomita Y."/>
            <person name="Ikushima S."/>
            <person name="Fujiwara D."/>
        </authorList>
    </citation>
    <scope>NUCLEOTIDE SEQUENCE [LARGE SCALE GENOMIC DNA]</scope>
    <source>
        <strain evidence="3 4">JCM 5805</strain>
    </source>
</reference>
<dbReference type="Gene3D" id="3.40.630.30">
    <property type="match status" value="1"/>
</dbReference>
<protein>
    <submittedName>
        <fullName evidence="3">Predicted acetyltransferase</fullName>
    </submittedName>
</protein>
<dbReference type="SUPFAM" id="SSF55729">
    <property type="entry name" value="Acyl-CoA N-acyltransferases (Nat)"/>
    <property type="match status" value="1"/>
</dbReference>
<dbReference type="PANTHER" id="PTHR31435:SF10">
    <property type="entry name" value="BSR4717 PROTEIN"/>
    <property type="match status" value="1"/>
</dbReference>
<dbReference type="EMBL" id="BBSI01000017">
    <property type="protein sequence ID" value="GAM79679.1"/>
    <property type="molecule type" value="Genomic_DNA"/>
</dbReference>
<accession>A0A0B8R076</accession>
<evidence type="ECO:0000313" key="4">
    <source>
        <dbReference type="Proteomes" id="UP000031847"/>
    </source>
</evidence>
<feature type="domain" description="N-acetyltransferase" evidence="1">
    <location>
        <begin position="1"/>
        <end position="105"/>
    </location>
</feature>
<dbReference type="GO" id="GO:0016747">
    <property type="term" value="F:acyltransferase activity, transferring groups other than amino-acyl groups"/>
    <property type="evidence" value="ECO:0007669"/>
    <property type="project" value="InterPro"/>
</dbReference>
<evidence type="ECO:0000259" key="1">
    <source>
        <dbReference type="PROSITE" id="PS51186"/>
    </source>
</evidence>
<dbReference type="InterPro" id="IPR000182">
    <property type="entry name" value="GNAT_dom"/>
</dbReference>
<dbReference type="InterPro" id="IPR031165">
    <property type="entry name" value="GNAT_YJDJ"/>
</dbReference>
<dbReference type="PROSITE" id="PS51729">
    <property type="entry name" value="GNAT_YJDJ"/>
    <property type="match status" value="1"/>
</dbReference>
<sequence>MPFRSTKIFGEGEKLMNIIERENLFELLSDKGEVIGEMAYMPMNNSIIITHTGVSLDYRGQGLAEKLVLAGIQKARREQLKLGATCPYAVKYFREHKEELTDVLK</sequence>
<dbReference type="Proteomes" id="UP000031847">
    <property type="component" value="Unassembled WGS sequence"/>
</dbReference>
<evidence type="ECO:0000313" key="3">
    <source>
        <dbReference type="EMBL" id="GAM79679.1"/>
    </source>
</evidence>
<name>A0A0B8R076_LACLL</name>